<gene>
    <name evidence="5" type="ORF">BQ4739_LOCUS14472</name>
    <name evidence="4" type="ORF">BQ4739_LOCUS7548</name>
</gene>
<dbReference type="Pfam" id="PF12796">
    <property type="entry name" value="Ank_2"/>
    <property type="match status" value="1"/>
</dbReference>
<proteinExistence type="predicted"/>
<feature type="repeat" description="ANK" evidence="3">
    <location>
        <begin position="57"/>
        <end position="86"/>
    </location>
</feature>
<feature type="repeat" description="ANK" evidence="3">
    <location>
        <begin position="18"/>
        <end position="54"/>
    </location>
</feature>
<dbReference type="InterPro" id="IPR036770">
    <property type="entry name" value="Ankyrin_rpt-contain_sf"/>
</dbReference>
<evidence type="ECO:0000313" key="6">
    <source>
        <dbReference type="Proteomes" id="UP000256970"/>
    </source>
</evidence>
<reference evidence="4 6" key="1">
    <citation type="submission" date="2016-10" db="EMBL/GenBank/DDBJ databases">
        <authorList>
            <person name="Cai Z."/>
        </authorList>
    </citation>
    <scope>NUCLEOTIDE SEQUENCE [LARGE SCALE GENOMIC DNA]</scope>
</reference>
<evidence type="ECO:0000313" key="5">
    <source>
        <dbReference type="EMBL" id="SZX74230.1"/>
    </source>
</evidence>
<dbReference type="PROSITE" id="PS50297">
    <property type="entry name" value="ANK_REP_REGION"/>
    <property type="match status" value="1"/>
</dbReference>
<organism evidence="4 6">
    <name type="scientific">Tetradesmus obliquus</name>
    <name type="common">Green alga</name>
    <name type="synonym">Acutodesmus obliquus</name>
    <dbReference type="NCBI Taxonomy" id="3088"/>
    <lineage>
        <taxon>Eukaryota</taxon>
        <taxon>Viridiplantae</taxon>
        <taxon>Chlorophyta</taxon>
        <taxon>core chlorophytes</taxon>
        <taxon>Chlorophyceae</taxon>
        <taxon>CS clade</taxon>
        <taxon>Sphaeropleales</taxon>
        <taxon>Scenedesmaceae</taxon>
        <taxon>Tetradesmus</taxon>
    </lineage>
</organism>
<evidence type="ECO:0000256" key="3">
    <source>
        <dbReference type="PROSITE-ProRule" id="PRU00023"/>
    </source>
</evidence>
<dbReference type="EMBL" id="FNXT01000770">
    <property type="protein sequence ID" value="SZX67127.1"/>
    <property type="molecule type" value="Genomic_DNA"/>
</dbReference>
<name>A0A383VNM7_TETOB</name>
<evidence type="ECO:0000256" key="2">
    <source>
        <dbReference type="ARBA" id="ARBA00023043"/>
    </source>
</evidence>
<accession>A0A383VNM7</accession>
<dbReference type="STRING" id="3088.A0A383VNM7"/>
<sequence>MAQLLLRYGASVDALRSGDMSPLQYAIGCRIASQQVPLVQLLLQHGADVNAASAIGTPLIMAAYNQNTQLVRLLLQAGADVNAVAPADSPLLTRQYPMCAAALRWRQQSKRSMQRSLACC</sequence>
<dbReference type="EMBL" id="FNXT01001208">
    <property type="protein sequence ID" value="SZX74230.1"/>
    <property type="molecule type" value="Genomic_DNA"/>
</dbReference>
<keyword evidence="6" id="KW-1185">Reference proteome</keyword>
<keyword evidence="1" id="KW-0677">Repeat</keyword>
<dbReference type="InterPro" id="IPR002110">
    <property type="entry name" value="Ankyrin_rpt"/>
</dbReference>
<dbReference type="PROSITE" id="PS50088">
    <property type="entry name" value="ANK_REPEAT"/>
    <property type="match status" value="2"/>
</dbReference>
<dbReference type="Gene3D" id="1.25.40.20">
    <property type="entry name" value="Ankyrin repeat-containing domain"/>
    <property type="match status" value="1"/>
</dbReference>
<dbReference type="PANTHER" id="PTHR24134">
    <property type="entry name" value="ANKYRIN REPEAT-CONTAINING PROTEIN DDB_G0279043"/>
    <property type="match status" value="1"/>
</dbReference>
<keyword evidence="2 3" id="KW-0040">ANK repeat</keyword>
<dbReference type="SMART" id="SM00248">
    <property type="entry name" value="ANK"/>
    <property type="match status" value="2"/>
</dbReference>
<protein>
    <submittedName>
        <fullName evidence="4">Uncharacterized protein</fullName>
    </submittedName>
</protein>
<dbReference type="Proteomes" id="UP000256970">
    <property type="component" value="Unassembled WGS sequence"/>
</dbReference>
<dbReference type="SUPFAM" id="SSF48403">
    <property type="entry name" value="Ankyrin repeat"/>
    <property type="match status" value="1"/>
</dbReference>
<dbReference type="AlphaFoldDB" id="A0A383VNM7"/>
<evidence type="ECO:0000313" key="4">
    <source>
        <dbReference type="EMBL" id="SZX67127.1"/>
    </source>
</evidence>
<dbReference type="PANTHER" id="PTHR24134:SF9">
    <property type="entry name" value="ANKYRIN REPEAT AND SOCS BOX PROTEIN 8"/>
    <property type="match status" value="1"/>
</dbReference>
<evidence type="ECO:0000256" key="1">
    <source>
        <dbReference type="ARBA" id="ARBA00022737"/>
    </source>
</evidence>